<proteinExistence type="predicted"/>
<reference evidence="2" key="1">
    <citation type="submission" date="2016-10" db="EMBL/GenBank/DDBJ databases">
        <title>Sequence of Gallionella enrichment culture.</title>
        <authorList>
            <person name="Poehlein A."/>
            <person name="Muehling M."/>
            <person name="Daniel R."/>
        </authorList>
    </citation>
    <scope>NUCLEOTIDE SEQUENCE</scope>
</reference>
<gene>
    <name evidence="2" type="ORF">GALL_519200</name>
</gene>
<evidence type="ECO:0000256" key="1">
    <source>
        <dbReference type="SAM" id="MobiDB-lite"/>
    </source>
</evidence>
<organism evidence="2">
    <name type="scientific">mine drainage metagenome</name>
    <dbReference type="NCBI Taxonomy" id="410659"/>
    <lineage>
        <taxon>unclassified sequences</taxon>
        <taxon>metagenomes</taxon>
        <taxon>ecological metagenomes</taxon>
    </lineage>
</organism>
<dbReference type="EMBL" id="MLJW01006551">
    <property type="protein sequence ID" value="OIQ66508.1"/>
    <property type="molecule type" value="Genomic_DNA"/>
</dbReference>
<sequence>MNARNALRSVGDVDRGIQVVHENADDLTEPQGDNGEVIAAQLEHRSAEQDACAGRHRGGQRHDQPDRHVEAVGEHRSQGIEIAGELVRRQQGVQIRPHRVERDIAQIEQTGQTHHDVQAEGQHDVEHGESGDAHPGVAGDLQHQRQGDERSGPGDEPDPIFLFVSHLCSPQARSATRSPSRPCGRRVSTRISTMKAKMSW</sequence>
<dbReference type="AlphaFoldDB" id="A0A1J5PG34"/>
<evidence type="ECO:0000313" key="2">
    <source>
        <dbReference type="EMBL" id="OIQ66508.1"/>
    </source>
</evidence>
<accession>A0A1J5PG34</accession>
<feature type="compositionally biased region" description="Basic and acidic residues" evidence="1">
    <location>
        <begin position="142"/>
        <end position="153"/>
    </location>
</feature>
<name>A0A1J5PG34_9ZZZZ</name>
<feature type="region of interest" description="Disordered" evidence="1">
    <location>
        <begin position="45"/>
        <end position="70"/>
    </location>
</feature>
<protein>
    <submittedName>
        <fullName evidence="2">Uncharacterized protein</fullName>
    </submittedName>
</protein>
<feature type="region of interest" description="Disordered" evidence="1">
    <location>
        <begin position="89"/>
        <end position="200"/>
    </location>
</feature>
<feature type="compositionally biased region" description="Basic and acidic residues" evidence="1">
    <location>
        <begin position="113"/>
        <end position="132"/>
    </location>
</feature>
<feature type="compositionally biased region" description="Basic and acidic residues" evidence="1">
    <location>
        <begin position="60"/>
        <end position="70"/>
    </location>
</feature>
<comment type="caution">
    <text evidence="2">The sequence shown here is derived from an EMBL/GenBank/DDBJ whole genome shotgun (WGS) entry which is preliminary data.</text>
</comment>